<gene>
    <name evidence="5 14" type="primary">ureC</name>
    <name evidence="14" type="ORF">C1D09_023225</name>
</gene>
<feature type="domain" description="Urease" evidence="13">
    <location>
        <begin position="131"/>
        <end position="570"/>
    </location>
</feature>
<sequence>MARISRAAYAQMYGPTVGDKVRLADTELFIEVERDLTIHGEEVKFGGGKVIRDGMGQSQVSRAQGAVDTVVTNALVIDASAGIFKADIGLKDGRIAAIGKAGNPDTQDGVTIIIGPGTEIIAGEGKILTAGGFDAHIHFICPQQIEEALMSGITTMLGGGTGPAHGTLATTCTPGPWHMARMIQSFDAFPMNIGLSGKGNASLPAALEEMVLGGACSLKLHEDWGTTPAAIDCCLSVADEYDVQVMIHTDTLNESGFVENTVAAIKGRTIHAFHTEGAGGGHAPDIIRVCGLPNVIPSSTNPTRPYTVNTLAEHLDMLMVCHHLSPSIPEDIAFAESRIRKETIAAEDILHDIGAFSIISSDSQAMGRVGEVAIRTWQTADKMKRQRGSLPQETGDNDNFRVRRYIAKYTINPAIAHGLSKDIGSIAVGKRADLVLWNPAFFGVKPEMVLIGGMIAAAPMGDPNASIPTPQPMHYRPMFGAYGKAMTNSSVTFVSKAALESGLHGRLGVEKHFVAVENTRGGIGKHSMVLNDATPHVEVDPETYEVRADGELLTCEPATVLPMAQRYFLF</sequence>
<dbReference type="InterPro" id="IPR017950">
    <property type="entry name" value="Urease_AS"/>
</dbReference>
<dbReference type="InterPro" id="IPR050112">
    <property type="entry name" value="Urease_alpha_subunit"/>
</dbReference>
<keyword evidence="3 5" id="KW-0479">Metal-binding</keyword>
<dbReference type="InterPro" id="IPR029754">
    <property type="entry name" value="Urease_Ni-bd"/>
</dbReference>
<feature type="active site" description="Proton donor" evidence="5 9">
    <location>
        <position position="322"/>
    </location>
</feature>
<dbReference type="GO" id="GO:0043419">
    <property type="term" value="P:urea catabolic process"/>
    <property type="evidence" value="ECO:0007669"/>
    <property type="project" value="UniProtKB-UniRule"/>
</dbReference>
<comment type="cofactor">
    <cofactor evidence="5 8 11">
        <name>Ni cation</name>
        <dbReference type="ChEBI" id="CHEBI:25516"/>
    </cofactor>
    <text evidence="5 8 11">Binds 2 nickel ions per subunit.</text>
</comment>
<feature type="modified residue" description="N6-carboxylysine" evidence="5 7">
    <location>
        <position position="219"/>
    </location>
</feature>
<dbReference type="Pfam" id="PF00449">
    <property type="entry name" value="Urease_alpha"/>
    <property type="match status" value="1"/>
</dbReference>
<dbReference type="PANTHER" id="PTHR43440:SF1">
    <property type="entry name" value="UREASE"/>
    <property type="match status" value="1"/>
</dbReference>
<comment type="similarity">
    <text evidence="5 12">Belongs to the metallo-dependent hydrolases superfamily. Urease alpha subunit family.</text>
</comment>
<dbReference type="InterPro" id="IPR017951">
    <property type="entry name" value="Urease_asu_c"/>
</dbReference>
<evidence type="ECO:0000256" key="10">
    <source>
        <dbReference type="PROSITE-ProRule" id="PRU00700"/>
    </source>
</evidence>
<comment type="PTM">
    <text evidence="5">Carboxylation allows a single lysine to coordinate two nickel ions.</text>
</comment>
<dbReference type="InterPro" id="IPR006680">
    <property type="entry name" value="Amidohydro-rel"/>
</dbReference>
<comment type="subunit">
    <text evidence="5">Heterotrimer of UreA (gamma), UreB (beta) and UreC (alpha) subunits. Three heterotrimers associate to form the active enzyme.</text>
</comment>
<dbReference type="AlphaFoldDB" id="A0A8T9AMR9"/>
<dbReference type="PRINTS" id="PR01752">
    <property type="entry name" value="UREASE"/>
</dbReference>
<dbReference type="InterPro" id="IPR032466">
    <property type="entry name" value="Metal_Hydrolase"/>
</dbReference>
<dbReference type="GO" id="GO:0005737">
    <property type="term" value="C:cytoplasm"/>
    <property type="evidence" value="ECO:0007669"/>
    <property type="project" value="UniProtKB-SubCell"/>
</dbReference>
<evidence type="ECO:0000256" key="9">
    <source>
        <dbReference type="PIRSR" id="PIRSR611612-52"/>
    </source>
</evidence>
<dbReference type="HAMAP" id="MF_01953">
    <property type="entry name" value="Urease_alpha"/>
    <property type="match status" value="1"/>
</dbReference>
<dbReference type="RefSeq" id="WP_143976485.1">
    <property type="nucleotide sequence ID" value="NZ_PNOT02000262.1"/>
</dbReference>
<dbReference type="InterPro" id="IPR011059">
    <property type="entry name" value="Metal-dep_hydrolase_composite"/>
</dbReference>
<evidence type="ECO:0000256" key="7">
    <source>
        <dbReference type="PIRSR" id="PIRSR611612-50"/>
    </source>
</evidence>
<dbReference type="CDD" id="cd00375">
    <property type="entry name" value="Urease_alpha"/>
    <property type="match status" value="1"/>
</dbReference>
<keyword evidence="2 5" id="KW-0533">Nickel</keyword>
<evidence type="ECO:0000259" key="13">
    <source>
        <dbReference type="PROSITE" id="PS51368"/>
    </source>
</evidence>
<protein>
    <recommendedName>
        <fullName evidence="5 6">Urease subunit alpha</fullName>
        <ecNumber evidence="5 6">3.5.1.5</ecNumber>
    </recommendedName>
    <alternativeName>
        <fullName evidence="5">Urea amidohydrolase subunit alpha</fullName>
    </alternativeName>
</protein>
<dbReference type="GO" id="GO:0016151">
    <property type="term" value="F:nickel cation binding"/>
    <property type="evidence" value="ECO:0007669"/>
    <property type="project" value="UniProtKB-UniRule"/>
</dbReference>
<dbReference type="Proteomes" id="UP000235507">
    <property type="component" value="Unassembled WGS sequence"/>
</dbReference>
<evidence type="ECO:0000313" key="15">
    <source>
        <dbReference type="Proteomes" id="UP000235507"/>
    </source>
</evidence>
<dbReference type="InterPro" id="IPR011612">
    <property type="entry name" value="Urease_alpha_N_dom"/>
</dbReference>
<comment type="pathway">
    <text evidence="1 5">Nitrogen metabolism; urea degradation; CO(2) and NH(3) from urea (urease route): step 1/1.</text>
</comment>
<dbReference type="EMBL" id="PNOT02000262">
    <property type="protein sequence ID" value="TSE04918.1"/>
    <property type="molecule type" value="Genomic_DNA"/>
</dbReference>
<evidence type="ECO:0000313" key="14">
    <source>
        <dbReference type="EMBL" id="TSE04918.1"/>
    </source>
</evidence>
<dbReference type="EC" id="3.5.1.5" evidence="5 6"/>
<evidence type="ECO:0000256" key="6">
    <source>
        <dbReference type="NCBIfam" id="TIGR01792"/>
    </source>
</evidence>
<dbReference type="NCBIfam" id="NF009685">
    <property type="entry name" value="PRK13206.1"/>
    <property type="match status" value="1"/>
</dbReference>
<evidence type="ECO:0000256" key="5">
    <source>
        <dbReference type="HAMAP-Rule" id="MF_01953"/>
    </source>
</evidence>
<dbReference type="Gene3D" id="3.20.20.140">
    <property type="entry name" value="Metal-dependent hydrolases"/>
    <property type="match status" value="1"/>
</dbReference>
<evidence type="ECO:0000256" key="3">
    <source>
        <dbReference type="ARBA" id="ARBA00022723"/>
    </source>
</evidence>
<keyword evidence="4 5" id="KW-0378">Hydrolase</keyword>
<dbReference type="NCBIfam" id="TIGR01792">
    <property type="entry name" value="urease_alph"/>
    <property type="match status" value="1"/>
</dbReference>
<feature type="binding site" evidence="5 8">
    <location>
        <position position="248"/>
    </location>
    <ligand>
        <name>Ni(2+)</name>
        <dbReference type="ChEBI" id="CHEBI:49786"/>
        <label>2</label>
    </ligand>
</feature>
<comment type="caution">
    <text evidence="14">The sequence shown here is derived from an EMBL/GenBank/DDBJ whole genome shotgun (WGS) entry which is preliminary data.</text>
</comment>
<dbReference type="PANTHER" id="PTHR43440">
    <property type="entry name" value="UREASE"/>
    <property type="match status" value="1"/>
</dbReference>
<evidence type="ECO:0000256" key="12">
    <source>
        <dbReference type="RuleBase" id="RU004158"/>
    </source>
</evidence>
<name>A0A8T9AMR9_9HYPH</name>
<feature type="binding site" evidence="5 8">
    <location>
        <position position="136"/>
    </location>
    <ligand>
        <name>Ni(2+)</name>
        <dbReference type="ChEBI" id="CHEBI:49786"/>
        <label>1</label>
    </ligand>
</feature>
<dbReference type="SUPFAM" id="SSF51338">
    <property type="entry name" value="Composite domain of metallo-dependent hydrolases"/>
    <property type="match status" value="2"/>
</dbReference>
<organism evidence="14 15">
    <name type="scientific">Mesorhizobium intechi</name>
    <dbReference type="NCBI Taxonomy" id="537601"/>
    <lineage>
        <taxon>Bacteria</taxon>
        <taxon>Pseudomonadati</taxon>
        <taxon>Pseudomonadota</taxon>
        <taxon>Alphaproteobacteria</taxon>
        <taxon>Hyphomicrobiales</taxon>
        <taxon>Phyllobacteriaceae</taxon>
        <taxon>Mesorhizobium</taxon>
    </lineage>
</organism>
<reference evidence="14" key="1">
    <citation type="submission" date="2019-07" db="EMBL/GenBank/DDBJ databases">
        <title>Mesorhizobum intechiensis sp. nov. isolated from nodules of Lotus tenuis growing in lowlands of the Flooding Pampa, Argentina.</title>
        <authorList>
            <person name="Estrella M.J."/>
            <person name="Torres Tejerizo G.A."/>
            <person name="Cumpa Velazquez L.M."/>
            <person name="Fontana F."/>
            <person name="Hansen L."/>
            <person name="Pistorio M."/>
            <person name="Sannazzaro A.I."/>
        </authorList>
    </citation>
    <scope>NUCLEOTIDE SEQUENCE</scope>
    <source>
        <strain evidence="14">BD68</strain>
    </source>
</reference>
<dbReference type="NCBIfam" id="NF009686">
    <property type="entry name" value="PRK13207.1"/>
    <property type="match status" value="1"/>
</dbReference>
<evidence type="ECO:0000256" key="11">
    <source>
        <dbReference type="RuleBase" id="RU000510"/>
    </source>
</evidence>
<evidence type="ECO:0000256" key="4">
    <source>
        <dbReference type="ARBA" id="ARBA00022801"/>
    </source>
</evidence>
<dbReference type="GO" id="GO:0009039">
    <property type="term" value="F:urease activity"/>
    <property type="evidence" value="ECO:0007669"/>
    <property type="project" value="UniProtKB-UniRule"/>
</dbReference>
<dbReference type="PROSITE" id="PS00145">
    <property type="entry name" value="UREASE_2"/>
    <property type="match status" value="1"/>
</dbReference>
<dbReference type="Gene3D" id="2.30.40.10">
    <property type="entry name" value="Urease, subunit C, domain 1"/>
    <property type="match status" value="1"/>
</dbReference>
<evidence type="ECO:0000256" key="1">
    <source>
        <dbReference type="ARBA" id="ARBA00004897"/>
    </source>
</evidence>
<dbReference type="InterPro" id="IPR005848">
    <property type="entry name" value="Urease_asu"/>
</dbReference>
<keyword evidence="5 10" id="KW-0963">Cytoplasm</keyword>
<feature type="binding site" evidence="5 10">
    <location>
        <position position="221"/>
    </location>
    <ligand>
        <name>substrate</name>
    </ligand>
</feature>
<evidence type="ECO:0000256" key="8">
    <source>
        <dbReference type="PIRSR" id="PIRSR611612-51"/>
    </source>
</evidence>
<comment type="PTM">
    <text evidence="7">Carbamylation allows a single lysine to coordinate two nickel ions.</text>
</comment>
<comment type="catalytic activity">
    <reaction evidence="5 11">
        <text>urea + 2 H2O + H(+) = hydrogencarbonate + 2 NH4(+)</text>
        <dbReference type="Rhea" id="RHEA:20557"/>
        <dbReference type="ChEBI" id="CHEBI:15377"/>
        <dbReference type="ChEBI" id="CHEBI:15378"/>
        <dbReference type="ChEBI" id="CHEBI:16199"/>
        <dbReference type="ChEBI" id="CHEBI:17544"/>
        <dbReference type="ChEBI" id="CHEBI:28938"/>
        <dbReference type="EC" id="3.5.1.5"/>
    </reaction>
</comment>
<dbReference type="PROSITE" id="PS01120">
    <property type="entry name" value="UREASE_1"/>
    <property type="match status" value="1"/>
</dbReference>
<proteinExistence type="inferred from homology"/>
<feature type="binding site" evidence="5 8">
    <location>
        <position position="138"/>
    </location>
    <ligand>
        <name>Ni(2+)</name>
        <dbReference type="ChEBI" id="CHEBI:49786"/>
        <label>1</label>
    </ligand>
</feature>
<dbReference type="SUPFAM" id="SSF51556">
    <property type="entry name" value="Metallo-dependent hydrolases"/>
    <property type="match status" value="1"/>
</dbReference>
<keyword evidence="15" id="KW-1185">Reference proteome</keyword>
<evidence type="ECO:0000256" key="2">
    <source>
        <dbReference type="ARBA" id="ARBA00022596"/>
    </source>
</evidence>
<dbReference type="Pfam" id="PF01979">
    <property type="entry name" value="Amidohydro_1"/>
    <property type="match status" value="1"/>
</dbReference>
<feature type="binding site" evidence="5 8">
    <location>
        <position position="274"/>
    </location>
    <ligand>
        <name>Ni(2+)</name>
        <dbReference type="ChEBI" id="CHEBI:49786"/>
        <label>2</label>
    </ligand>
</feature>
<accession>A0A8T9AMR9</accession>
<dbReference type="PROSITE" id="PS51368">
    <property type="entry name" value="UREASE_3"/>
    <property type="match status" value="1"/>
</dbReference>
<feature type="binding site" description="via carbamate group" evidence="5 8">
    <location>
        <position position="219"/>
    </location>
    <ligand>
        <name>Ni(2+)</name>
        <dbReference type="ChEBI" id="CHEBI:49786"/>
        <label>2</label>
    </ligand>
</feature>
<dbReference type="OrthoDB" id="9802793at2"/>
<feature type="binding site" description="via carbamate group" evidence="5 8">
    <location>
        <position position="219"/>
    </location>
    <ligand>
        <name>Ni(2+)</name>
        <dbReference type="ChEBI" id="CHEBI:49786"/>
        <label>1</label>
    </ligand>
</feature>
<feature type="binding site" evidence="5 8">
    <location>
        <position position="362"/>
    </location>
    <ligand>
        <name>Ni(2+)</name>
        <dbReference type="ChEBI" id="CHEBI:49786"/>
        <label>1</label>
    </ligand>
</feature>
<comment type="subcellular location">
    <subcellularLocation>
        <location evidence="5 10">Cytoplasm</location>
    </subcellularLocation>
</comment>